<reference evidence="9" key="12">
    <citation type="journal article" date="2021" name="PeerJ">
        <title>Extensive microbial diversity within the chicken gut microbiome revealed by metagenomics and culture.</title>
        <authorList>
            <person name="Gilroy R."/>
            <person name="Ravi A."/>
            <person name="Getino M."/>
            <person name="Pursley I."/>
            <person name="Horton D.L."/>
            <person name="Alikhan N.F."/>
            <person name="Baker D."/>
            <person name="Gharbi K."/>
            <person name="Hall N."/>
            <person name="Watson M."/>
            <person name="Adriaenssens E.M."/>
            <person name="Foster-Nyarko E."/>
            <person name="Jarju S."/>
            <person name="Secka A."/>
            <person name="Antonio M."/>
            <person name="Oren A."/>
            <person name="Chaudhuri R.R."/>
            <person name="La Ragione R."/>
            <person name="Hildebrand F."/>
            <person name="Pallen M.J."/>
        </authorList>
    </citation>
    <scope>NUCLEOTIDE SEQUENCE</scope>
    <source>
        <strain evidence="9">CHK194-22301</strain>
    </source>
</reference>
<evidence type="ECO:0000313" key="36">
    <source>
        <dbReference type="Proteomes" id="UP001434419"/>
    </source>
</evidence>
<evidence type="ECO:0000313" key="25">
    <source>
        <dbReference type="Proteomes" id="UP000067598"/>
    </source>
</evidence>
<dbReference type="Gene3D" id="3.40.50.2300">
    <property type="match status" value="1"/>
</dbReference>
<dbReference type="Proteomes" id="UP000067598">
    <property type="component" value="Unassembled WGS sequence"/>
</dbReference>
<dbReference type="EMBL" id="CP047415">
    <property type="protein sequence ID" value="QLL74184.1"/>
    <property type="molecule type" value="Genomic_DNA"/>
</dbReference>
<evidence type="ECO:0000256" key="6">
    <source>
        <dbReference type="ARBA" id="ARBA00022777"/>
    </source>
</evidence>
<evidence type="ECO:0000313" key="19">
    <source>
        <dbReference type="EMBL" id="OXC22689.1"/>
    </source>
</evidence>
<evidence type="ECO:0000256" key="1">
    <source>
        <dbReference type="ARBA" id="ARBA00022448"/>
    </source>
</evidence>
<evidence type="ECO:0000313" key="35">
    <source>
        <dbReference type="Proteomes" id="UP000510660"/>
    </source>
</evidence>
<evidence type="ECO:0000313" key="30">
    <source>
        <dbReference type="Proteomes" id="UP000322051"/>
    </source>
</evidence>
<dbReference type="Proteomes" id="UP000460132">
    <property type="component" value="Unassembled WGS sequence"/>
</dbReference>
<dbReference type="Proteomes" id="UP000231914">
    <property type="component" value="Unassembled WGS sequence"/>
</dbReference>
<dbReference type="InterPro" id="IPR036095">
    <property type="entry name" value="PTS_EIIB-like_sf"/>
</dbReference>
<keyword evidence="2" id="KW-0597">Phosphoprotein</keyword>
<dbReference type="Proteomes" id="UP000235119">
    <property type="component" value="Unassembled WGS sequence"/>
</dbReference>
<dbReference type="EMBL" id="WWFF01000005">
    <property type="protein sequence ID" value="MYN53509.1"/>
    <property type="molecule type" value="Genomic_DNA"/>
</dbReference>
<dbReference type="Proteomes" id="UP000324504">
    <property type="component" value="Unassembled WGS sequence"/>
</dbReference>
<reference evidence="20 27" key="3">
    <citation type="submission" date="2016-10" db="EMBL/GenBank/DDBJ databases">
        <title>WGS of isloates from the oral cavity of healthy individuals.</title>
        <authorList>
            <person name="Sharma S."/>
            <person name="Pal V.K."/>
            <person name="Patil P.B."/>
            <person name="Korpole S."/>
            <person name="Grover V."/>
        </authorList>
    </citation>
    <scope>NUCLEOTIDE SEQUENCE [LARGE SCALE GENOMIC DNA]</scope>
    <source>
        <strain evidence="20 27">DISK12</strain>
    </source>
</reference>
<evidence type="ECO:0000313" key="23">
    <source>
        <dbReference type="EMBL" id="QLL74184.1"/>
    </source>
</evidence>
<protein>
    <submittedName>
        <fullName evidence="13">PTS cellobiose transporter subunit IIB</fullName>
    </submittedName>
    <submittedName>
        <fullName evidence="9">PTS sugar transporter subunit IIB</fullName>
        <ecNumber evidence="15">2.7.1.-</ecNumber>
    </submittedName>
</protein>
<dbReference type="EMBL" id="PKIW01000039">
    <property type="protein sequence ID" value="PLT10874.1"/>
    <property type="molecule type" value="Genomic_DNA"/>
</dbReference>
<evidence type="ECO:0000313" key="12">
    <source>
        <dbReference type="EMBL" id="KAB1968727.1"/>
    </source>
</evidence>
<dbReference type="PATRIC" id="fig|47770.28.peg.2199"/>
<dbReference type="SUPFAM" id="SSF52794">
    <property type="entry name" value="PTS system IIB component-like"/>
    <property type="match status" value="1"/>
</dbReference>
<evidence type="ECO:0000313" key="27">
    <source>
        <dbReference type="Proteomes" id="UP000231914"/>
    </source>
</evidence>
<dbReference type="InterPro" id="IPR013012">
    <property type="entry name" value="PTS_EIIB_3"/>
</dbReference>
<evidence type="ECO:0000256" key="2">
    <source>
        <dbReference type="ARBA" id="ARBA00022553"/>
    </source>
</evidence>
<accession>A0A6P1TVX2</accession>
<evidence type="ECO:0000313" key="26">
    <source>
        <dbReference type="Proteomes" id="UP000198437"/>
    </source>
</evidence>
<dbReference type="EMBL" id="MKXG01000012">
    <property type="protein sequence ID" value="PJZ17388.1"/>
    <property type="molecule type" value="Genomic_DNA"/>
</dbReference>
<dbReference type="Proteomes" id="UP000464915">
    <property type="component" value="Chromosome"/>
</dbReference>
<evidence type="ECO:0000313" key="33">
    <source>
        <dbReference type="Proteomes" id="UP000460132"/>
    </source>
</evidence>
<evidence type="ECO:0000313" key="22">
    <source>
        <dbReference type="EMBL" id="QHQ68226.1"/>
    </source>
</evidence>
<dbReference type="Proteomes" id="UP001434419">
    <property type="component" value="Unassembled WGS sequence"/>
</dbReference>
<dbReference type="RefSeq" id="WP_005718920.1">
    <property type="nucleotide sequence ID" value="NZ_AP025162.1"/>
</dbReference>
<dbReference type="Proteomes" id="UP001230300">
    <property type="component" value="Unassembled WGS sequence"/>
</dbReference>
<dbReference type="PANTHER" id="PTHR34581">
    <property type="entry name" value="PTS SYSTEM N,N'-DIACETYLCHITOBIOSE-SPECIFIC EIIB COMPONENT"/>
    <property type="match status" value="1"/>
</dbReference>
<dbReference type="EMBL" id="LYQW01000022">
    <property type="protein sequence ID" value="OXC22689.1"/>
    <property type="molecule type" value="Genomic_DNA"/>
</dbReference>
<evidence type="ECO:0000313" key="20">
    <source>
        <dbReference type="EMBL" id="PJZ17388.1"/>
    </source>
</evidence>
<evidence type="ECO:0000313" key="31">
    <source>
        <dbReference type="Proteomes" id="UP000324504"/>
    </source>
</evidence>
<dbReference type="STRING" id="47770.GCA_001567095_00840"/>
<dbReference type="InterPro" id="IPR051819">
    <property type="entry name" value="PTS_sugar-specific_EIIB"/>
</dbReference>
<accession>A0A120DIP8</accession>
<dbReference type="Proteomes" id="UP001253287">
    <property type="component" value="Unassembled WGS sequence"/>
</dbReference>
<dbReference type="Proteomes" id="UP000784793">
    <property type="component" value="Unassembled WGS sequence"/>
</dbReference>
<organism evidence="13 25">
    <name type="scientific">Lactobacillus crispatus</name>
    <dbReference type="NCBI Taxonomy" id="47770"/>
    <lineage>
        <taxon>Bacteria</taxon>
        <taxon>Bacillati</taxon>
        <taxon>Bacillota</taxon>
        <taxon>Bacilli</taxon>
        <taxon>Lactobacillales</taxon>
        <taxon>Lactobacillaceae</taxon>
        <taxon>Lactobacillus</taxon>
    </lineage>
</organism>
<reference evidence="18 33" key="10">
    <citation type="submission" date="2020-01" db="EMBL/GenBank/DDBJ databases">
        <title>Vaginal microbiome of pregnant Indian women: Insights into the genome of dominants Lactobacillus species.</title>
        <authorList>
            <person name="Das B."/>
            <person name="Mehta O."/>
            <person name="Ghosh T.S."/>
            <person name="Kothidar A."/>
            <person name="Gowtham M.R."/>
            <person name="Mitra R."/>
            <person name="Kshetrapal P."/>
            <person name="Wadhwa N."/>
            <person name="Thiruvengadam R."/>
            <person name="Nair G.B."/>
            <person name="Bhatnagar S."/>
            <person name="Pore S."/>
        </authorList>
    </citation>
    <scope>NUCLEOTIDE SEQUENCE [LARGE SCALE GENOMIC DNA]</scope>
    <source>
        <strain evidence="18 33">Indica2</strain>
    </source>
</reference>
<reference evidence="30 31" key="6">
    <citation type="submission" date="2019-09" db="EMBL/GenBank/DDBJ databases">
        <title>Comparative analysis of L. crispatus genomes revealed niche specific adaptation to different host and body sites.</title>
        <authorList>
            <person name="Pan M."/>
            <person name="Hidalgo-Cantabrana C."/>
            <person name="Barrangou R."/>
        </authorList>
    </citation>
    <scope>NUCLEOTIDE SEQUENCE [LARGE SCALE GENOMIC DNA]</scope>
    <source>
        <strain evidence="11 31">NCK2488</strain>
        <strain evidence="10 30">NCK973</strain>
    </source>
</reference>
<evidence type="ECO:0000313" key="10">
    <source>
        <dbReference type="EMBL" id="KAA8797877.1"/>
    </source>
</evidence>
<dbReference type="EMBL" id="CP047142">
    <property type="protein sequence ID" value="QHQ68226.1"/>
    <property type="molecule type" value="Genomic_DNA"/>
</dbReference>
<dbReference type="PANTHER" id="PTHR34581:SF2">
    <property type="entry name" value="PTS SYSTEM N,N'-DIACETYLCHITOBIOSE-SPECIFIC EIIB COMPONENT"/>
    <property type="match status" value="1"/>
</dbReference>
<reference evidence="23 35" key="9">
    <citation type="submission" date="2020-01" db="EMBL/GenBank/DDBJ databases">
        <title>Complete and circular genome sequences of six lactobacillus isolates from horses.</title>
        <authorList>
            <person name="Hassan H.M."/>
        </authorList>
    </citation>
    <scope>NUCLEOTIDE SEQUENCE [LARGE SCALE GENOMIC DNA]</scope>
    <source>
        <strain evidence="23 35">1D</strain>
    </source>
</reference>
<dbReference type="EMBL" id="VUAV01000017">
    <property type="protein sequence ID" value="KAA8812920.1"/>
    <property type="molecule type" value="Genomic_DNA"/>
</dbReference>
<evidence type="ECO:0000313" key="16">
    <source>
        <dbReference type="EMBL" id="MDT9610096.1"/>
    </source>
</evidence>
<reference evidence="15" key="14">
    <citation type="submission" date="2023-05" db="EMBL/GenBank/DDBJ databases">
        <title>Cataloging the Phylogenetic Diversity of Human Bladder Bacteria.</title>
        <authorList>
            <person name="Du J."/>
        </authorList>
    </citation>
    <scope>NUCLEOTIDE SEQUENCE</scope>
    <source>
        <strain evidence="15">UMB9226</strain>
    </source>
</reference>
<keyword evidence="36" id="KW-1185">Reference proteome</keyword>
<keyword evidence="3 9" id="KW-0762">Sugar transport</keyword>
<evidence type="ECO:0000313" key="15">
    <source>
        <dbReference type="EMBL" id="MDK6502713.1"/>
    </source>
</evidence>
<feature type="modified residue" description="Phosphocysteine; by EIIA" evidence="7">
    <location>
        <position position="10"/>
    </location>
</feature>
<sequence length="112" mass="12020">MAEQTIMLNCSAGMSTSLLVTKMQAAAKEQGIDAEIFACPASEADDKMAQQEIDCVLLGPQVSYMKGDFENKVKGKGKDGKDIPLDVINMQDYGMMNGANVLAQAEKLIKGE</sequence>
<dbReference type="Proteomes" id="UP000430323">
    <property type="component" value="Unassembled WGS sequence"/>
</dbReference>
<evidence type="ECO:0000313" key="32">
    <source>
        <dbReference type="Proteomes" id="UP000430323"/>
    </source>
</evidence>
<dbReference type="GO" id="GO:0016301">
    <property type="term" value="F:kinase activity"/>
    <property type="evidence" value="ECO:0007669"/>
    <property type="project" value="UniProtKB-KW"/>
</dbReference>
<evidence type="ECO:0000256" key="3">
    <source>
        <dbReference type="ARBA" id="ARBA00022597"/>
    </source>
</evidence>
<reference evidence="24 29" key="5">
    <citation type="submission" date="2019-01" db="EMBL/GenBank/DDBJ databases">
        <title>The genome sequence of Lactobacillus crispatus L49.</title>
        <authorList>
            <person name="Zhong J."/>
            <person name="Zhang J."/>
        </authorList>
    </citation>
    <scope>NUCLEOTIDE SEQUENCE [LARGE SCALE GENOMIC DNA]</scope>
    <source>
        <strain evidence="24 29">L49</strain>
    </source>
</reference>
<keyword evidence="5" id="KW-0598">Phosphotransferase system</keyword>
<reference evidence="19 26" key="2">
    <citation type="submission" date="2016-05" db="EMBL/GenBank/DDBJ databases">
        <authorList>
            <person name="Johnson T.J."/>
            <person name="Youmans B.P."/>
            <person name="Case K.A."/>
        </authorList>
    </citation>
    <scope>NUCLEOTIDE SEQUENCE [LARGE SCALE GENOMIC DNA]</scope>
    <source>
        <strain evidence="19 26">UMNLC6</strain>
    </source>
</reference>
<dbReference type="AlphaFoldDB" id="A0A120DIP8"/>
<dbReference type="Proteomes" id="UP000510660">
    <property type="component" value="Chromosome"/>
</dbReference>
<evidence type="ECO:0000313" key="28">
    <source>
        <dbReference type="Proteomes" id="UP000235119"/>
    </source>
</evidence>
<dbReference type="Proteomes" id="UP001194414">
    <property type="component" value="Unassembled WGS sequence"/>
</dbReference>
<dbReference type="GO" id="GO:0009401">
    <property type="term" value="P:phosphoenolpyruvate-dependent sugar phosphotransferase system"/>
    <property type="evidence" value="ECO:0007669"/>
    <property type="project" value="UniProtKB-KW"/>
</dbReference>
<dbReference type="EMBL" id="WBOB01000080">
    <property type="protein sequence ID" value="KAB1968727.1"/>
    <property type="molecule type" value="Genomic_DNA"/>
</dbReference>
<dbReference type="SMR" id="A0A120DIP8"/>
<evidence type="ECO:0000256" key="5">
    <source>
        <dbReference type="ARBA" id="ARBA00022683"/>
    </source>
</evidence>
<evidence type="ECO:0000256" key="4">
    <source>
        <dbReference type="ARBA" id="ARBA00022679"/>
    </source>
</evidence>
<reference evidence="16" key="15">
    <citation type="submission" date="2023-08" db="EMBL/GenBank/DDBJ databases">
        <title>Lactobacillus from the Female Urinary Tract.</title>
        <authorList>
            <person name="Stegman N."/>
            <person name="Jackson B."/>
            <person name="Steiling M."/>
            <person name="Sedano C."/>
            <person name="Wolfe A."/>
            <person name="Putonti C."/>
        </authorList>
    </citation>
    <scope>NUCLEOTIDE SEQUENCE</scope>
    <source>
        <strain evidence="16">UMB5661</strain>
    </source>
</reference>
<dbReference type="EMBL" id="JAVTXN010000045">
    <property type="protein sequence ID" value="MDT9610096.1"/>
    <property type="molecule type" value="Genomic_DNA"/>
</dbReference>
<dbReference type="EMBL" id="JACCPP010000010">
    <property type="protein sequence ID" value="MBI1707859.1"/>
    <property type="molecule type" value="Genomic_DNA"/>
</dbReference>
<evidence type="ECO:0000313" key="11">
    <source>
        <dbReference type="EMBL" id="KAA8812920.1"/>
    </source>
</evidence>
<evidence type="ECO:0000313" key="18">
    <source>
        <dbReference type="EMBL" id="MYN53509.1"/>
    </source>
</evidence>
<gene>
    <name evidence="17" type="ORF">ABVC42_05910</name>
    <name evidence="13" type="ORF">AEL95_02920</name>
    <name evidence="19" type="ORF">AYP82_00420</name>
    <name evidence="20" type="ORF">BHU41_04545</name>
    <name evidence="21" type="ORF">CYJ79_07995</name>
    <name evidence="24" type="ORF">ERD32_05670</name>
    <name evidence="10" type="ORF">F1C02_05985</name>
    <name evidence="11" type="ORF">F1C09_04220</name>
    <name evidence="12" type="ORF">F8251_09670</name>
    <name evidence="22" type="ORF">GSR61_06505</name>
    <name evidence="18" type="ORF">GTK63_04095</name>
    <name evidence="23" type="ORF">GTO85_07430</name>
    <name evidence="14" type="ORF">HYQ56_0839</name>
    <name evidence="9" type="ORF">K8V23_07165</name>
    <name evidence="15" type="ORF">QP235_05795</name>
    <name evidence="16" type="ORF">RON39_08220</name>
</gene>
<reference evidence="9" key="13">
    <citation type="submission" date="2021-09" db="EMBL/GenBank/DDBJ databases">
        <authorList>
            <person name="Gilroy R."/>
        </authorList>
    </citation>
    <scope>NUCLEOTIDE SEQUENCE</scope>
    <source>
        <strain evidence="9">CHK194-22301</strain>
    </source>
</reference>
<evidence type="ECO:0000313" key="14">
    <source>
        <dbReference type="EMBL" id="MBI1707859.1"/>
    </source>
</evidence>
<dbReference type="Proteomes" id="UP000322051">
    <property type="component" value="Unassembled WGS sequence"/>
</dbReference>
<reference evidence="12 32" key="7">
    <citation type="submission" date="2019-09" db="EMBL/GenBank/DDBJ databases">
        <title>Investigation of probiotic properties of different lactic acid bacteria.</title>
        <authorList>
            <person name="Jaomanjaka F."/>
            <person name="Blanc P."/>
        </authorList>
    </citation>
    <scope>NUCLEOTIDE SEQUENCE [LARGE SCALE GENOMIC DNA]</scope>
    <source>
        <strain evidence="12 32">BIO6272</strain>
    </source>
</reference>
<evidence type="ECO:0000259" key="8">
    <source>
        <dbReference type="PROSITE" id="PS51100"/>
    </source>
</evidence>
<dbReference type="EMBL" id="DYXB01000111">
    <property type="protein sequence ID" value="HJF10540.1"/>
    <property type="molecule type" value="Genomic_DNA"/>
</dbReference>
<evidence type="ECO:0000313" key="29">
    <source>
        <dbReference type="Proteomes" id="UP000289808"/>
    </source>
</evidence>
<feature type="domain" description="PTS EIIB type-3" evidence="8">
    <location>
        <begin position="3"/>
        <end position="112"/>
    </location>
</feature>
<evidence type="ECO:0000313" key="34">
    <source>
        <dbReference type="Proteomes" id="UP000464915"/>
    </source>
</evidence>
<reference evidence="22 34" key="8">
    <citation type="submission" date="2019-12" db="EMBL/GenBank/DDBJ databases">
        <title>Complete Genome Sequences of Lactobacillus strains, C25 and P38, Isolated from Chicken Cecum.</title>
        <authorList>
            <person name="Hassan H.M."/>
            <person name="Mendoza M."/>
            <person name="Rezvani M."/>
            <person name="Koci M.D."/>
            <person name="Dickey A.N."/>
            <person name="Scholl E.H."/>
        </authorList>
    </citation>
    <scope>NUCLEOTIDE SEQUENCE [LARGE SCALE GENOMIC DNA]</scope>
    <source>
        <strain evidence="22 34">C25</strain>
    </source>
</reference>
<dbReference type="InterPro" id="IPR003501">
    <property type="entry name" value="PTS_EIIB_2/3"/>
</dbReference>
<dbReference type="GO" id="GO:0008982">
    <property type="term" value="F:protein-N(PI)-phosphohistidine-sugar phosphotransferase activity"/>
    <property type="evidence" value="ECO:0007669"/>
    <property type="project" value="InterPro"/>
</dbReference>
<dbReference type="EMBL" id="LJGP01000009">
    <property type="protein sequence ID" value="KWU04336.1"/>
    <property type="molecule type" value="Genomic_DNA"/>
</dbReference>
<dbReference type="GeneID" id="69823302"/>
<dbReference type="EMBL" id="JBETVU010000012">
    <property type="protein sequence ID" value="MES5149460.1"/>
    <property type="molecule type" value="Genomic_DNA"/>
</dbReference>
<name>A0A120DIP8_9LACO</name>
<evidence type="ECO:0000313" key="9">
    <source>
        <dbReference type="EMBL" id="HJF10540.1"/>
    </source>
</evidence>
<dbReference type="PROSITE" id="PS51100">
    <property type="entry name" value="PTS_EIIB_TYPE_3"/>
    <property type="match status" value="1"/>
</dbReference>
<evidence type="ECO:0000313" key="13">
    <source>
        <dbReference type="EMBL" id="KWU04336.1"/>
    </source>
</evidence>
<dbReference type="Pfam" id="PF02302">
    <property type="entry name" value="PTS_IIB"/>
    <property type="match status" value="1"/>
</dbReference>
<dbReference type="Proteomes" id="UP000198437">
    <property type="component" value="Unassembled WGS sequence"/>
</dbReference>
<evidence type="ECO:0000313" key="24">
    <source>
        <dbReference type="EMBL" id="RXF57764.1"/>
    </source>
</evidence>
<dbReference type="CDD" id="cd05564">
    <property type="entry name" value="PTS_IIB_chitobiose_lichenan"/>
    <property type="match status" value="1"/>
</dbReference>
<reference evidence="17" key="16">
    <citation type="submission" date="2024-06" db="EMBL/GenBank/DDBJ databases">
        <title>Vaginal Lactobacillus fatty acid response mechanisms reveal a metabolite-targeted strategy for bacterial vaginosis treatment.</title>
        <authorList>
            <person name="Zhu M."/>
            <person name="Blainey P.C."/>
            <person name="Bloom S.M."/>
            <person name="Kwon D.S."/>
        </authorList>
    </citation>
    <scope>NUCLEOTIDE SEQUENCE</scope>
    <source>
        <strain evidence="17">194_F1_1</strain>
    </source>
</reference>
<evidence type="ECO:0000313" key="17">
    <source>
        <dbReference type="EMBL" id="MES5149460.1"/>
    </source>
</evidence>
<reference evidence="21 28" key="4">
    <citation type="submission" date="2017-12" db="EMBL/GenBank/DDBJ databases">
        <title>Phylogenetic diversity of female urinary microbiome.</title>
        <authorList>
            <person name="Thomas-White K."/>
            <person name="Wolfe A.J."/>
        </authorList>
    </citation>
    <scope>NUCLEOTIDE SEQUENCE [LARGE SCALE GENOMIC DNA]</scope>
    <source>
        <strain evidence="21 28">UMB0085</strain>
    </source>
</reference>
<dbReference type="EMBL" id="JASOGN010000019">
    <property type="protein sequence ID" value="MDK6502713.1"/>
    <property type="molecule type" value="Genomic_DNA"/>
</dbReference>
<keyword evidence="1" id="KW-0813">Transport</keyword>
<proteinExistence type="predicted"/>
<evidence type="ECO:0000256" key="7">
    <source>
        <dbReference type="PROSITE-ProRule" id="PRU00423"/>
    </source>
</evidence>
<keyword evidence="6" id="KW-0418">Kinase</keyword>
<dbReference type="EMBL" id="VUAO01000013">
    <property type="protein sequence ID" value="KAA8797877.1"/>
    <property type="molecule type" value="Genomic_DNA"/>
</dbReference>
<evidence type="ECO:0000313" key="21">
    <source>
        <dbReference type="EMBL" id="PLT10874.1"/>
    </source>
</evidence>
<reference evidence="13 25" key="1">
    <citation type="journal article" date="2016" name="Microbiology (Mosc.)">
        <title>Comparison of Lactobacillus crispatus isolates from Lactobacillus-dominated vaginal microbiomes with isolates from microbiomes containing bacterial vaginosis-associated bacteria.</title>
        <authorList>
            <person name="Abdelmaksoud A.A."/>
            <person name="Koparde V.N."/>
            <person name="Sheth N.U."/>
            <person name="Serrano M.G."/>
            <person name="Glascock A.L."/>
            <person name="Fettweis J.M."/>
            <person name="Strauss Iii J.F."/>
            <person name="Buck G.A."/>
            <person name="Jefferson K.K."/>
        </authorList>
    </citation>
    <scope>NUCLEOTIDE SEQUENCE [LARGE SCALE GENOMIC DNA]</scope>
    <source>
        <strain evidence="13 25">VMC3</strain>
    </source>
</reference>
<dbReference type="EMBL" id="SCLX01000026">
    <property type="protein sequence ID" value="RXF57764.1"/>
    <property type="molecule type" value="Genomic_DNA"/>
</dbReference>
<dbReference type="OMA" id="YGMQKGG"/>
<dbReference type="EC" id="2.7.1.-" evidence="15"/>
<dbReference type="Proteomes" id="UP000289808">
    <property type="component" value="Unassembled WGS sequence"/>
</dbReference>
<reference evidence="14" key="11">
    <citation type="submission" date="2020-07" db="EMBL/GenBank/DDBJ databases">
        <title>Comparative genomics analyses of Lactobacillus crispatus isolated from different ecological niches.</title>
        <authorList>
            <person name="Mancino W."/>
            <person name="Mancabelli L."/>
            <person name="Lugli G.A."/>
            <person name="Milani C."/>
            <person name="Viappiani A."/>
            <person name="Anzalone R."/>
            <person name="Longhi G."/>
            <person name="Ventura M."/>
            <person name="Turroni F."/>
        </authorList>
    </citation>
    <scope>NUCLEOTIDE SEQUENCE</scope>
    <source>
        <strain evidence="14">LB65</strain>
    </source>
</reference>
<keyword evidence="4 15" id="KW-0808">Transferase</keyword>